<dbReference type="InterPro" id="IPR017144">
    <property type="entry name" value="Xaa-Arg_dipeptidase"/>
</dbReference>
<dbReference type="EMBL" id="WHPN01000324">
    <property type="protein sequence ID" value="KAF4407288.1"/>
    <property type="molecule type" value="Genomic_DNA"/>
</dbReference>
<comment type="caution">
    <text evidence="4">The sequence shown here is derived from an EMBL/GenBank/DDBJ whole genome shotgun (WGS) entry which is preliminary data.</text>
</comment>
<evidence type="ECO:0000313" key="4">
    <source>
        <dbReference type="EMBL" id="KAF4407288.1"/>
    </source>
</evidence>
<dbReference type="InterPro" id="IPR036264">
    <property type="entry name" value="Bact_exopeptidase_dim_dom"/>
</dbReference>
<reference evidence="4 5" key="1">
    <citation type="submission" date="2019-10" db="EMBL/GenBank/DDBJ databases">
        <title>Streptomyces tenebrisbrunneis sp.nov., an endogenous actinomycete isolated from of Lycium ruthenicum.</title>
        <authorList>
            <person name="Ma L."/>
        </authorList>
    </citation>
    <scope>NUCLEOTIDE SEQUENCE [LARGE SCALE GENOMIC DNA]</scope>
    <source>
        <strain evidence="4 5">TRM 66187</strain>
    </source>
</reference>
<feature type="domain" description="Peptidase M20 dimerisation" evidence="3">
    <location>
        <begin position="199"/>
        <end position="289"/>
    </location>
</feature>
<dbReference type="SUPFAM" id="SSF55031">
    <property type="entry name" value="Bacterial exopeptidase dimerisation domain"/>
    <property type="match status" value="1"/>
</dbReference>
<dbReference type="InterPro" id="IPR011650">
    <property type="entry name" value="Peptidase_M20_dimer"/>
</dbReference>
<accession>A0ABQ7FJ74</accession>
<dbReference type="InterPro" id="IPR052030">
    <property type="entry name" value="Peptidase_M20/M20A_hydrolases"/>
</dbReference>
<dbReference type="InterPro" id="IPR017439">
    <property type="entry name" value="Amidohydrolase"/>
</dbReference>
<dbReference type="RefSeq" id="WP_156206816.1">
    <property type="nucleotide sequence ID" value="NZ_WHPN01000324.1"/>
</dbReference>
<comment type="similarity">
    <text evidence="1">Belongs to the peptidase M20A family.</text>
</comment>
<dbReference type="Gene3D" id="3.30.70.360">
    <property type="match status" value="1"/>
</dbReference>
<dbReference type="Pfam" id="PF01546">
    <property type="entry name" value="Peptidase_M20"/>
    <property type="match status" value="1"/>
</dbReference>
<dbReference type="InterPro" id="IPR002933">
    <property type="entry name" value="Peptidase_M20"/>
</dbReference>
<dbReference type="PANTHER" id="PTHR30575">
    <property type="entry name" value="PEPTIDASE M20"/>
    <property type="match status" value="1"/>
</dbReference>
<dbReference type="NCBIfam" id="TIGR01891">
    <property type="entry name" value="amidohydrolases"/>
    <property type="match status" value="1"/>
</dbReference>
<feature type="compositionally biased region" description="Polar residues" evidence="2">
    <location>
        <begin position="1"/>
        <end position="10"/>
    </location>
</feature>
<dbReference type="PANTHER" id="PTHR30575:SF0">
    <property type="entry name" value="XAA-ARG DIPEPTIDASE"/>
    <property type="match status" value="1"/>
</dbReference>
<gene>
    <name evidence="4" type="ORF">GCU69_20575</name>
</gene>
<dbReference type="Pfam" id="PF07687">
    <property type="entry name" value="M20_dimer"/>
    <property type="match status" value="1"/>
</dbReference>
<evidence type="ECO:0000313" key="5">
    <source>
        <dbReference type="Proteomes" id="UP000621266"/>
    </source>
</evidence>
<evidence type="ECO:0000259" key="3">
    <source>
        <dbReference type="Pfam" id="PF07687"/>
    </source>
</evidence>
<dbReference type="CDD" id="cd05672">
    <property type="entry name" value="M20_ACY1L2-like"/>
    <property type="match status" value="1"/>
</dbReference>
<evidence type="ECO:0000256" key="1">
    <source>
        <dbReference type="PIRNR" id="PIRNR037226"/>
    </source>
</evidence>
<dbReference type="SUPFAM" id="SSF53187">
    <property type="entry name" value="Zn-dependent exopeptidases"/>
    <property type="match status" value="1"/>
</dbReference>
<proteinExistence type="inferred from homology"/>
<protein>
    <recommendedName>
        <fullName evidence="1">Peptidase M20 domain-containing protein 2</fullName>
    </recommendedName>
</protein>
<evidence type="ECO:0000256" key="2">
    <source>
        <dbReference type="SAM" id="MobiDB-lite"/>
    </source>
</evidence>
<feature type="region of interest" description="Disordered" evidence="2">
    <location>
        <begin position="1"/>
        <end position="27"/>
    </location>
</feature>
<dbReference type="PIRSF" id="PIRSF037226">
    <property type="entry name" value="Amidohydrolase_ACY1L2_prd"/>
    <property type="match status" value="1"/>
</dbReference>
<dbReference type="Proteomes" id="UP000621266">
    <property type="component" value="Unassembled WGS sequence"/>
</dbReference>
<dbReference type="Gene3D" id="3.40.630.10">
    <property type="entry name" value="Zn peptidases"/>
    <property type="match status" value="1"/>
</dbReference>
<keyword evidence="5" id="KW-1185">Reference proteome</keyword>
<name>A0ABQ7FJ74_9ACTN</name>
<sequence>MSSAQESTGRNPGAAGHRAEPDTGAGAVAGAVARARAESRVGEFAGRLLELSRSLHADPEVSFDEHRAAGRLAALMEGAGFDVTRGAYGLETALSASYGSGDLTVAVCAEYDALPGIGHACGHNVICAAGAGAAIGLAAAADELGFRVLLLGTPAEEEGGGKVLMLERGAFDDVTVAMMAHPGKHDDTDPRSSTTAVSRFEVTFTGRAAHAGLSPHLGVNAADATVVAQVAVGQLRQQIQDGRRVAGFVRHGGERSNIVPERAVLEFEVRTPTGEELAELKERVLDCFRGAAVATGCEVSFRPTQPDYLDLRNDAWLMGAYEDGLRAVGREIPARPAEPRRLGASTDMGNVTQALPAIHPGIGILGAQGSPHTREFADWTGTAAADDAVLAAARAMAHAGVALAADPERRAHYRALRSG</sequence>
<organism evidence="4 5">
    <name type="scientific">Streptomyces lycii</name>
    <dbReference type="NCBI Taxonomy" id="2654337"/>
    <lineage>
        <taxon>Bacteria</taxon>
        <taxon>Bacillati</taxon>
        <taxon>Actinomycetota</taxon>
        <taxon>Actinomycetes</taxon>
        <taxon>Kitasatosporales</taxon>
        <taxon>Streptomycetaceae</taxon>
        <taxon>Streptomyces</taxon>
    </lineage>
</organism>